<evidence type="ECO:0000256" key="1">
    <source>
        <dbReference type="SAM" id="MobiDB-lite"/>
    </source>
</evidence>
<organism evidence="2 3">
    <name type="scientific">Paractinoplanes atraurantiacus</name>
    <dbReference type="NCBI Taxonomy" id="1036182"/>
    <lineage>
        <taxon>Bacteria</taxon>
        <taxon>Bacillati</taxon>
        <taxon>Actinomycetota</taxon>
        <taxon>Actinomycetes</taxon>
        <taxon>Micromonosporales</taxon>
        <taxon>Micromonosporaceae</taxon>
        <taxon>Paractinoplanes</taxon>
    </lineage>
</organism>
<accession>A0A285KEZ7</accession>
<sequence>MDAILGTLTEAESALVREAGPKRLKKLDEDALIELHGRVRRARNKQVKNYRRRAAERVPETGGRGKAYDRNARRRAKAEVFEELLSQVSARLAALAHEAAEALRREREAEARAEAKAAARAKPRPARGKKPRPQRVDNRPDTPDLRKRHASTRAKVARKQARKDSR</sequence>
<feature type="region of interest" description="Disordered" evidence="1">
    <location>
        <begin position="105"/>
        <end position="166"/>
    </location>
</feature>
<gene>
    <name evidence="2" type="ORF">SAMN05421748_13951</name>
</gene>
<feature type="region of interest" description="Disordered" evidence="1">
    <location>
        <begin position="44"/>
        <end position="72"/>
    </location>
</feature>
<dbReference type="EMBL" id="OBDY01000039">
    <property type="protein sequence ID" value="SNY71195.1"/>
    <property type="molecule type" value="Genomic_DNA"/>
</dbReference>
<feature type="compositionally biased region" description="Basic and acidic residues" evidence="1">
    <location>
        <begin position="105"/>
        <end position="117"/>
    </location>
</feature>
<feature type="compositionally biased region" description="Basic residues" evidence="1">
    <location>
        <begin position="119"/>
        <end position="133"/>
    </location>
</feature>
<dbReference type="Proteomes" id="UP000219612">
    <property type="component" value="Unassembled WGS sequence"/>
</dbReference>
<protein>
    <submittedName>
        <fullName evidence="2">Uncharacterized protein</fullName>
    </submittedName>
</protein>
<dbReference type="RefSeq" id="WP_097328541.1">
    <property type="nucleotide sequence ID" value="NZ_OBDY01000039.1"/>
</dbReference>
<dbReference type="OrthoDB" id="3829170at2"/>
<name>A0A285KEZ7_9ACTN</name>
<evidence type="ECO:0000313" key="3">
    <source>
        <dbReference type="Proteomes" id="UP000219612"/>
    </source>
</evidence>
<dbReference type="AlphaFoldDB" id="A0A285KEZ7"/>
<proteinExistence type="predicted"/>
<keyword evidence="3" id="KW-1185">Reference proteome</keyword>
<feature type="compositionally biased region" description="Basic and acidic residues" evidence="1">
    <location>
        <begin position="134"/>
        <end position="145"/>
    </location>
</feature>
<feature type="compositionally biased region" description="Basic residues" evidence="1">
    <location>
        <begin position="146"/>
        <end position="166"/>
    </location>
</feature>
<evidence type="ECO:0000313" key="2">
    <source>
        <dbReference type="EMBL" id="SNY71195.1"/>
    </source>
</evidence>
<reference evidence="2 3" key="1">
    <citation type="submission" date="2017-09" db="EMBL/GenBank/DDBJ databases">
        <authorList>
            <person name="Ehlers B."/>
            <person name="Leendertz F.H."/>
        </authorList>
    </citation>
    <scope>NUCLEOTIDE SEQUENCE [LARGE SCALE GENOMIC DNA]</scope>
    <source>
        <strain evidence="2 3">CGMCC 4.6857</strain>
    </source>
</reference>